<evidence type="ECO:0000313" key="2">
    <source>
        <dbReference type="Proteomes" id="UP000198892"/>
    </source>
</evidence>
<gene>
    <name evidence="1" type="ORF">SAMN05518683_13511</name>
</gene>
<keyword evidence="2" id="KW-1185">Reference proteome</keyword>
<dbReference type="EMBL" id="FOXD01000035">
    <property type="protein sequence ID" value="SFQ38816.1"/>
    <property type="molecule type" value="Genomic_DNA"/>
</dbReference>
<name>A0A1I5Y3Q2_9BACI</name>
<accession>A0A1I5Y3Q2</accession>
<dbReference type="Proteomes" id="UP000198892">
    <property type="component" value="Unassembled WGS sequence"/>
</dbReference>
<dbReference type="OrthoDB" id="5521101at2"/>
<sequence>MSLENLTAGNKLPVLFIGSGFSRRYLNAPDWQTLLIKVYMFMGKSENDFKKLSLKIRNKPENKDISNGEANGLIAEEIENEFNEWFYSEQLSEEFDTWLDEDINPFRRCVAFMLEGLSIPKEMTEEIKAFKELKNKIMSIVTTNYDGLIESLFSLPEESVFVGQPQLFNPDSMELGELYKIHGSITHSKDIIITRSDYNNFKETAKLFSAKLLTLITENPVIFIGYSVDDPNIQQTLTDLVNCLSHKQLEQLKDHFYLIEHDKGREDLLEREYLFKAISYDKHQTVFPITVISTDNYLKVYKQLSNLTPAMNISTVKRVKRILKDIIVDSVETKEKADISTILIDDVSKLNDDDQKFAVAIGDVKEIHQTYGYNLRPIEDILEDVLFNNKGIDSERIVKETYEGSYLKVKRILPIHKYLKDVSKEILDECPRVKEYVDKRNAKNDYLNKNLINSLDHVTEGTSINDMPQAYKEHYRKKYLYVIKNIDNLDLDEVKKFLQEEYKHYVTYNPNHQSDLRRLISLYDFYKYS</sequence>
<reference evidence="2" key="1">
    <citation type="submission" date="2016-10" db="EMBL/GenBank/DDBJ databases">
        <authorList>
            <person name="Varghese N."/>
            <person name="Submissions S."/>
        </authorList>
    </citation>
    <scope>NUCLEOTIDE SEQUENCE [LARGE SCALE GENOMIC DNA]</scope>
    <source>
        <strain evidence="2">S7</strain>
    </source>
</reference>
<dbReference type="InterPro" id="IPR011202">
    <property type="entry name" value="UCP014677"/>
</dbReference>
<evidence type="ECO:0000313" key="1">
    <source>
        <dbReference type="EMBL" id="SFQ38816.1"/>
    </source>
</evidence>
<dbReference type="AlphaFoldDB" id="A0A1I5Y3Q2"/>
<organism evidence="1 2">
    <name type="scientific">Salibacterium halotolerans</name>
    <dbReference type="NCBI Taxonomy" id="1884432"/>
    <lineage>
        <taxon>Bacteria</taxon>
        <taxon>Bacillati</taxon>
        <taxon>Bacillota</taxon>
        <taxon>Bacilli</taxon>
        <taxon>Bacillales</taxon>
        <taxon>Bacillaceae</taxon>
    </lineage>
</organism>
<proteinExistence type="predicted"/>
<dbReference type="STRING" id="1884432.SAMN05518683_13511"/>
<dbReference type="Pfam" id="PF13289">
    <property type="entry name" value="SIR2_2"/>
    <property type="match status" value="1"/>
</dbReference>
<dbReference type="PIRSF" id="PIRSF014677">
    <property type="entry name" value="UCP014677"/>
    <property type="match status" value="1"/>
</dbReference>
<protein>
    <submittedName>
        <fullName evidence="1">SIR2-like domain-containing protein</fullName>
    </submittedName>
</protein>
<dbReference type="RefSeq" id="WP_093339619.1">
    <property type="nucleotide sequence ID" value="NZ_FOXD01000035.1"/>
</dbReference>